<name>A0A2H0W9B8_9BACT</name>
<reference evidence="3" key="1">
    <citation type="submission" date="2017-09" db="EMBL/GenBank/DDBJ databases">
        <title>Depth-based differentiation of microbial function through sediment-hosted aquifers and enrichment of novel symbionts in the deep terrestrial subsurface.</title>
        <authorList>
            <person name="Probst A.J."/>
            <person name="Ladd B."/>
            <person name="Jarett J.K."/>
            <person name="Geller-Mcgrath D.E."/>
            <person name="Sieber C.M.K."/>
            <person name="Emerson J.B."/>
            <person name="Anantharaman K."/>
            <person name="Thomas B.C."/>
            <person name="Malmstrom R."/>
            <person name="Stieglmeier M."/>
            <person name="Klingl A."/>
            <person name="Woyke T."/>
            <person name="Ryan C.M."/>
            <person name="Banfield J.F."/>
        </authorList>
    </citation>
    <scope>NUCLEOTIDE SEQUENCE [LARGE SCALE GENOMIC DNA]</scope>
</reference>
<evidence type="ECO:0000256" key="1">
    <source>
        <dbReference type="SAM" id="MobiDB-lite"/>
    </source>
</evidence>
<proteinExistence type="predicted"/>
<dbReference type="Proteomes" id="UP000231382">
    <property type="component" value="Unassembled WGS sequence"/>
</dbReference>
<evidence type="ECO:0000313" key="2">
    <source>
        <dbReference type="EMBL" id="PIS07957.1"/>
    </source>
</evidence>
<feature type="compositionally biased region" description="Polar residues" evidence="1">
    <location>
        <begin position="34"/>
        <end position="51"/>
    </location>
</feature>
<dbReference type="EMBL" id="PEZW01000006">
    <property type="protein sequence ID" value="PIS07957.1"/>
    <property type="molecule type" value="Genomic_DNA"/>
</dbReference>
<evidence type="ECO:0000313" key="3">
    <source>
        <dbReference type="Proteomes" id="UP000231382"/>
    </source>
</evidence>
<organism evidence="2 3">
    <name type="scientific">Candidatus Berkelbacteria bacterium CG10_big_fil_rev_8_21_14_0_10_43_13</name>
    <dbReference type="NCBI Taxonomy" id="1974514"/>
    <lineage>
        <taxon>Bacteria</taxon>
        <taxon>Candidatus Berkelbacteria</taxon>
    </lineage>
</organism>
<protein>
    <recommendedName>
        <fullName evidence="4">CopG family transcriptional regulator</fullName>
    </recommendedName>
</protein>
<gene>
    <name evidence="2" type="ORF">COT78_00540</name>
</gene>
<comment type="caution">
    <text evidence="2">The sequence shown here is derived from an EMBL/GenBank/DDBJ whole genome shotgun (WGS) entry which is preliminary data.</text>
</comment>
<dbReference type="Pfam" id="PF04214">
    <property type="entry name" value="DUF411"/>
    <property type="match status" value="1"/>
</dbReference>
<evidence type="ECO:0008006" key="4">
    <source>
        <dbReference type="Google" id="ProtNLM"/>
    </source>
</evidence>
<sequence length="175" mass="18981">MTKYKGFFLVIVIMIVILVVKSINSNDVAGKPDNSPQQNAADSNSGTANYSAPASTKVTVTMIKTCGCCRLYSQYLSKKGFQVEDIFVDNIDTVKVEYKIPEDQRSCHTTIVGNYIVEGHIPVAAINKMLAEKPTIRGITMAGMPSGSPGMPGDKDPFDIYKLTDSGKGDLFMSL</sequence>
<accession>A0A2H0W9B8</accession>
<feature type="region of interest" description="Disordered" evidence="1">
    <location>
        <begin position="30"/>
        <end position="51"/>
    </location>
</feature>
<dbReference type="AlphaFoldDB" id="A0A2H0W9B8"/>
<dbReference type="InterPro" id="IPR007332">
    <property type="entry name" value="DUF411"/>
</dbReference>